<gene>
    <name evidence="4" type="ORF">KDW_44470</name>
</gene>
<sequence length="279" mass="28923">MSIQSEETLQVHQYIKDFIKENTGKASRKQHVVSIFGALTVLSASLGLGVVAPNMAHAAANCSNPYTVQSGDTLSQIADNHSANWQNVATTNGLANPNLIFVGQTLCLPATKVANATGNIQTVITPVQHKEVTPAPHKKVVPTPAPVAPAPAAPAPVAPAPVAPAPVAPTPTPVPQTAPAAPAAANSSDVSGMIDEIFGPYAGSAKQIAVCESGLNPNATNTISIGGSHAAGIFQILYPSTWNTTSQAGMSPYNARANIIAAHEIFVRDGYSWREWVCR</sequence>
<reference evidence="4 5" key="1">
    <citation type="submission" date="2019-10" db="EMBL/GenBank/DDBJ databases">
        <title>Dictyobacter vulcani sp. nov., within the class Ktedonobacteria, isolated from soil of volcanic Mt. Zao.</title>
        <authorList>
            <person name="Zheng Y."/>
            <person name="Wang C.M."/>
            <person name="Sakai Y."/>
            <person name="Abe K."/>
            <person name="Yokota A."/>
            <person name="Yabe S."/>
        </authorList>
    </citation>
    <scope>NUCLEOTIDE SEQUENCE [LARGE SCALE GENOMIC DNA]</scope>
    <source>
        <strain evidence="4 5">W12</strain>
    </source>
</reference>
<dbReference type="AlphaFoldDB" id="A0A5J4KQY1"/>
<dbReference type="PROSITE" id="PS51782">
    <property type="entry name" value="LYSM"/>
    <property type="match status" value="1"/>
</dbReference>
<evidence type="ECO:0000256" key="1">
    <source>
        <dbReference type="SAM" id="MobiDB-lite"/>
    </source>
</evidence>
<feature type="transmembrane region" description="Helical" evidence="2">
    <location>
        <begin position="32"/>
        <end position="52"/>
    </location>
</feature>
<dbReference type="InterPro" id="IPR018392">
    <property type="entry name" value="LysM"/>
</dbReference>
<dbReference type="SUPFAM" id="SSF53955">
    <property type="entry name" value="Lysozyme-like"/>
    <property type="match status" value="1"/>
</dbReference>
<dbReference type="Gene3D" id="1.10.530.10">
    <property type="match status" value="1"/>
</dbReference>
<keyword evidence="5" id="KW-1185">Reference proteome</keyword>
<proteinExistence type="predicted"/>
<accession>A0A5J4KQY1</accession>
<feature type="domain" description="LysM" evidence="3">
    <location>
        <begin position="64"/>
        <end position="108"/>
    </location>
</feature>
<dbReference type="Proteomes" id="UP000326912">
    <property type="component" value="Unassembled WGS sequence"/>
</dbReference>
<dbReference type="EMBL" id="BKZW01000002">
    <property type="protein sequence ID" value="GER90285.1"/>
    <property type="molecule type" value="Genomic_DNA"/>
</dbReference>
<keyword evidence="2" id="KW-1133">Transmembrane helix</keyword>
<dbReference type="SMART" id="SM00257">
    <property type="entry name" value="LysM"/>
    <property type="match status" value="1"/>
</dbReference>
<dbReference type="Gene3D" id="3.10.350.10">
    <property type="entry name" value="LysM domain"/>
    <property type="match status" value="1"/>
</dbReference>
<organism evidence="4 5">
    <name type="scientific">Dictyobacter vulcani</name>
    <dbReference type="NCBI Taxonomy" id="2607529"/>
    <lineage>
        <taxon>Bacteria</taxon>
        <taxon>Bacillati</taxon>
        <taxon>Chloroflexota</taxon>
        <taxon>Ktedonobacteria</taxon>
        <taxon>Ktedonobacterales</taxon>
        <taxon>Dictyobacteraceae</taxon>
        <taxon>Dictyobacter</taxon>
    </lineage>
</organism>
<dbReference type="Pfam" id="PF01476">
    <property type="entry name" value="LysM"/>
    <property type="match status" value="1"/>
</dbReference>
<dbReference type="InterPro" id="IPR036779">
    <property type="entry name" value="LysM_dom_sf"/>
</dbReference>
<feature type="region of interest" description="Disordered" evidence="1">
    <location>
        <begin position="137"/>
        <end position="158"/>
    </location>
</feature>
<dbReference type="InterPro" id="IPR023346">
    <property type="entry name" value="Lysozyme-like_dom_sf"/>
</dbReference>
<dbReference type="SUPFAM" id="SSF54106">
    <property type="entry name" value="LysM domain"/>
    <property type="match status" value="1"/>
</dbReference>
<dbReference type="CDD" id="cd00118">
    <property type="entry name" value="LysM"/>
    <property type="match status" value="1"/>
</dbReference>
<evidence type="ECO:0000259" key="3">
    <source>
        <dbReference type="PROSITE" id="PS51782"/>
    </source>
</evidence>
<evidence type="ECO:0000313" key="5">
    <source>
        <dbReference type="Proteomes" id="UP000326912"/>
    </source>
</evidence>
<keyword evidence="2" id="KW-0812">Transmembrane</keyword>
<evidence type="ECO:0000313" key="4">
    <source>
        <dbReference type="EMBL" id="GER90285.1"/>
    </source>
</evidence>
<evidence type="ECO:0000256" key="2">
    <source>
        <dbReference type="SAM" id="Phobius"/>
    </source>
</evidence>
<feature type="compositionally biased region" description="Pro residues" evidence="1">
    <location>
        <begin position="143"/>
        <end position="158"/>
    </location>
</feature>
<comment type="caution">
    <text evidence="4">The sequence shown here is derived from an EMBL/GenBank/DDBJ whole genome shotgun (WGS) entry which is preliminary data.</text>
</comment>
<name>A0A5J4KQY1_9CHLR</name>
<keyword evidence="2" id="KW-0472">Membrane</keyword>
<protein>
    <recommendedName>
        <fullName evidence="3">LysM domain-containing protein</fullName>
    </recommendedName>
</protein>